<feature type="compositionally biased region" description="Low complexity" evidence="1">
    <location>
        <begin position="41"/>
        <end position="51"/>
    </location>
</feature>
<gene>
    <name evidence="2" type="ORF">LSALG_LOCUS20007</name>
</gene>
<proteinExistence type="predicted"/>
<evidence type="ECO:0000313" key="3">
    <source>
        <dbReference type="Proteomes" id="UP001177003"/>
    </source>
</evidence>
<name>A0AA35YU22_LACSI</name>
<dbReference type="AlphaFoldDB" id="A0AA35YU22"/>
<evidence type="ECO:0000256" key="1">
    <source>
        <dbReference type="SAM" id="MobiDB-lite"/>
    </source>
</evidence>
<accession>A0AA35YU22</accession>
<sequence>MLEADVSPIKRILFMVDDTEDIIDSPSHSHHDDHPPPLTPPIGNIPQALFQPLPPLNPPPPIPPAPINTPPKSPLGSLPHPNTDYDEGFLDMNFMSRVMPLNIIYPEAIPKGEVPQGADNDV</sequence>
<dbReference type="Proteomes" id="UP001177003">
    <property type="component" value="Chromosome 4"/>
</dbReference>
<feature type="compositionally biased region" description="Pro residues" evidence="1">
    <location>
        <begin position="52"/>
        <end position="73"/>
    </location>
</feature>
<reference evidence="2" key="1">
    <citation type="submission" date="2023-04" db="EMBL/GenBank/DDBJ databases">
        <authorList>
            <person name="Vijverberg K."/>
            <person name="Xiong W."/>
            <person name="Schranz E."/>
        </authorList>
    </citation>
    <scope>NUCLEOTIDE SEQUENCE</scope>
</reference>
<protein>
    <submittedName>
        <fullName evidence="2">Uncharacterized protein</fullName>
    </submittedName>
</protein>
<feature type="region of interest" description="Disordered" evidence="1">
    <location>
        <begin position="22"/>
        <end position="84"/>
    </location>
</feature>
<organism evidence="2 3">
    <name type="scientific">Lactuca saligna</name>
    <name type="common">Willowleaf lettuce</name>
    <dbReference type="NCBI Taxonomy" id="75948"/>
    <lineage>
        <taxon>Eukaryota</taxon>
        <taxon>Viridiplantae</taxon>
        <taxon>Streptophyta</taxon>
        <taxon>Embryophyta</taxon>
        <taxon>Tracheophyta</taxon>
        <taxon>Spermatophyta</taxon>
        <taxon>Magnoliopsida</taxon>
        <taxon>eudicotyledons</taxon>
        <taxon>Gunneridae</taxon>
        <taxon>Pentapetalae</taxon>
        <taxon>asterids</taxon>
        <taxon>campanulids</taxon>
        <taxon>Asterales</taxon>
        <taxon>Asteraceae</taxon>
        <taxon>Cichorioideae</taxon>
        <taxon>Cichorieae</taxon>
        <taxon>Lactucinae</taxon>
        <taxon>Lactuca</taxon>
    </lineage>
</organism>
<evidence type="ECO:0000313" key="2">
    <source>
        <dbReference type="EMBL" id="CAI9280250.1"/>
    </source>
</evidence>
<keyword evidence="3" id="KW-1185">Reference proteome</keyword>
<dbReference type="EMBL" id="OX465080">
    <property type="protein sequence ID" value="CAI9280250.1"/>
    <property type="molecule type" value="Genomic_DNA"/>
</dbReference>